<gene>
    <name evidence="1" type="ORF">RHMOL_Rhmol09G0062600</name>
</gene>
<accession>A0ACC0MBI2</accession>
<dbReference type="EMBL" id="CM046396">
    <property type="protein sequence ID" value="KAI8537932.1"/>
    <property type="molecule type" value="Genomic_DNA"/>
</dbReference>
<name>A0ACC0MBI2_RHOML</name>
<organism evidence="1 2">
    <name type="scientific">Rhododendron molle</name>
    <name type="common">Chinese azalea</name>
    <name type="synonym">Azalea mollis</name>
    <dbReference type="NCBI Taxonomy" id="49168"/>
    <lineage>
        <taxon>Eukaryota</taxon>
        <taxon>Viridiplantae</taxon>
        <taxon>Streptophyta</taxon>
        <taxon>Embryophyta</taxon>
        <taxon>Tracheophyta</taxon>
        <taxon>Spermatophyta</taxon>
        <taxon>Magnoliopsida</taxon>
        <taxon>eudicotyledons</taxon>
        <taxon>Gunneridae</taxon>
        <taxon>Pentapetalae</taxon>
        <taxon>asterids</taxon>
        <taxon>Ericales</taxon>
        <taxon>Ericaceae</taxon>
        <taxon>Ericoideae</taxon>
        <taxon>Rhodoreae</taxon>
        <taxon>Rhododendron</taxon>
    </lineage>
</organism>
<reference evidence="1" key="1">
    <citation type="submission" date="2022-02" db="EMBL/GenBank/DDBJ databases">
        <title>Plant Genome Project.</title>
        <authorList>
            <person name="Zhang R.-G."/>
        </authorList>
    </citation>
    <scope>NUCLEOTIDE SEQUENCE</scope>
    <source>
        <strain evidence="1">AT1</strain>
    </source>
</reference>
<comment type="caution">
    <text evidence="1">The sequence shown here is derived from an EMBL/GenBank/DDBJ whole genome shotgun (WGS) entry which is preliminary data.</text>
</comment>
<keyword evidence="2" id="KW-1185">Reference proteome</keyword>
<protein>
    <submittedName>
        <fullName evidence="1">Uncharacterized protein</fullName>
    </submittedName>
</protein>
<proteinExistence type="predicted"/>
<evidence type="ECO:0000313" key="2">
    <source>
        <dbReference type="Proteomes" id="UP001062846"/>
    </source>
</evidence>
<evidence type="ECO:0000313" key="1">
    <source>
        <dbReference type="EMBL" id="KAI8537932.1"/>
    </source>
</evidence>
<sequence length="406" mass="45847">MAMAVDCEIKRYKKTHHEIIIKTEDSQPPRHIPLEIIFDILSRLPVKSLLRFRSVCKPWLSLISNPQFVKTHLSTKSFKGDDDDDDYTHLRLVLNTHPSHNVTGLKTCSIETLRSVLESQQWVSAVDLDYPFNDLDQDVVVVGSCNGLMCFATRTGTIYLLNPSTRKSKRLPDSGVKRLWDSRDLYGFGFDESNDDYKVVLISYRAGGVSSNVMVYTLRTDSWRQIGGFSFGVTCNVFGNFLNGSLLWLVCVDNSGPGYSYVVVSLDLEKETYGEVSQPNYGYAESSLDLELCVLESCLGMLCRSSKNHTDVWIMKEYGKIDSWTKLFTIRDVAKPCSHTISTPLCISKNGELLILYGQHLSVYSPKNGTFRNLVIQNANNCKQICTYVESLVSPDADIVVERQHQ</sequence>
<dbReference type="Proteomes" id="UP001062846">
    <property type="component" value="Chromosome 9"/>
</dbReference>